<dbReference type="Proteomes" id="UP000239939">
    <property type="component" value="Unassembled WGS sequence"/>
</dbReference>
<dbReference type="SUPFAM" id="SSF52833">
    <property type="entry name" value="Thioredoxin-like"/>
    <property type="match status" value="1"/>
</dbReference>
<dbReference type="AlphaFoldDB" id="A0A2S7F3T6"/>
<dbReference type="OrthoDB" id="8537427at2"/>
<evidence type="ECO:0000313" key="1">
    <source>
        <dbReference type="EMBL" id="PPV00117.1"/>
    </source>
</evidence>
<dbReference type="Gene3D" id="3.40.30.10">
    <property type="entry name" value="Glutaredoxin"/>
    <property type="match status" value="1"/>
</dbReference>
<dbReference type="RefSeq" id="WP_128415729.1">
    <property type="nucleotide sequence ID" value="NZ_MDEJ01000006.1"/>
</dbReference>
<organism evidence="1 2">
    <name type="scientific">Xanthomonas populi</name>
    <dbReference type="NCBI Taxonomy" id="53414"/>
    <lineage>
        <taxon>Bacteria</taxon>
        <taxon>Pseudomonadati</taxon>
        <taxon>Pseudomonadota</taxon>
        <taxon>Gammaproteobacteria</taxon>
        <taxon>Lysobacterales</taxon>
        <taxon>Lysobacteraceae</taxon>
        <taxon>Xanthomonas</taxon>
    </lineage>
</organism>
<gene>
    <name evidence="1" type="ORF">XpopCFBP1817_01760</name>
</gene>
<dbReference type="Pfam" id="PF05768">
    <property type="entry name" value="Glrx-like"/>
    <property type="match status" value="1"/>
</dbReference>
<dbReference type="InterPro" id="IPR036249">
    <property type="entry name" value="Thioredoxin-like_sf"/>
</dbReference>
<sequence>MALILYQRDDCHLCDQAVELLAQARAGEFSSVFIDGDAALESAYGERVPVLREADGRELEWSFDSRRLREWLNAAVR</sequence>
<protein>
    <submittedName>
        <fullName evidence="1">NrdH-redoxin</fullName>
    </submittedName>
</protein>
<reference evidence="2" key="1">
    <citation type="submission" date="2016-08" db="EMBL/GenBank/DDBJ databases">
        <authorList>
            <person name="Merda D."/>
            <person name="Briand M."/>
            <person name="Taghouti G."/>
            <person name="Carrere S."/>
            <person name="Gouzy J."/>
            <person name="Portier P."/>
            <person name="Jacques M.-A."/>
            <person name="Fischer-Le Saux M."/>
        </authorList>
    </citation>
    <scope>NUCLEOTIDE SEQUENCE [LARGE SCALE GENOMIC DNA]</scope>
    <source>
        <strain evidence="2">CFBP1817</strain>
    </source>
</reference>
<accession>A0A2S7F3T6</accession>
<evidence type="ECO:0000313" key="2">
    <source>
        <dbReference type="Proteomes" id="UP000239939"/>
    </source>
</evidence>
<name>A0A2S7F3T6_9XANT</name>
<dbReference type="EMBL" id="MDEJ01000006">
    <property type="protein sequence ID" value="PPV00117.1"/>
    <property type="molecule type" value="Genomic_DNA"/>
</dbReference>
<dbReference type="InterPro" id="IPR008554">
    <property type="entry name" value="Glutaredoxin-like"/>
</dbReference>
<proteinExistence type="predicted"/>
<comment type="caution">
    <text evidence="1">The sequence shown here is derived from an EMBL/GenBank/DDBJ whole genome shotgun (WGS) entry which is preliminary data.</text>
</comment>
<keyword evidence="2" id="KW-1185">Reference proteome</keyword>